<feature type="active site" description="Proton donor" evidence="3">
    <location>
        <position position="406"/>
    </location>
</feature>
<dbReference type="InterPro" id="IPR029058">
    <property type="entry name" value="AB_hydrolase_fold"/>
</dbReference>
<accession>A0AAN6ZHK8</accession>
<evidence type="ECO:0000256" key="1">
    <source>
        <dbReference type="ARBA" id="ARBA00010088"/>
    </source>
</evidence>
<dbReference type="PANTHER" id="PTHR21661:SF39">
    <property type="entry name" value="HYDROLASE, PUTATIVE (AFU_ORTHOLOGUE AFUA_3G08960)-RELATED"/>
    <property type="match status" value="1"/>
</dbReference>
<dbReference type="EMBL" id="MU853662">
    <property type="protein sequence ID" value="KAK4139460.1"/>
    <property type="molecule type" value="Genomic_DNA"/>
</dbReference>
<organism evidence="6 7">
    <name type="scientific">Dichotomopilus funicola</name>
    <dbReference type="NCBI Taxonomy" id="1934379"/>
    <lineage>
        <taxon>Eukaryota</taxon>
        <taxon>Fungi</taxon>
        <taxon>Dikarya</taxon>
        <taxon>Ascomycota</taxon>
        <taxon>Pezizomycotina</taxon>
        <taxon>Sordariomycetes</taxon>
        <taxon>Sordariomycetidae</taxon>
        <taxon>Sordariales</taxon>
        <taxon>Chaetomiaceae</taxon>
        <taxon>Dichotomopilus</taxon>
    </lineage>
</organism>
<evidence type="ECO:0000259" key="5">
    <source>
        <dbReference type="Pfam" id="PF06441"/>
    </source>
</evidence>
<dbReference type="InterPro" id="IPR016292">
    <property type="entry name" value="Epoxide_hydrolase"/>
</dbReference>
<feature type="compositionally biased region" description="Pro residues" evidence="4">
    <location>
        <begin position="1"/>
        <end position="10"/>
    </location>
</feature>
<keyword evidence="2 6" id="KW-0378">Hydrolase</keyword>
<reference evidence="6" key="2">
    <citation type="submission" date="2023-05" db="EMBL/GenBank/DDBJ databases">
        <authorList>
            <consortium name="Lawrence Berkeley National Laboratory"/>
            <person name="Steindorff A."/>
            <person name="Hensen N."/>
            <person name="Bonometti L."/>
            <person name="Westerberg I."/>
            <person name="Brannstrom I.O."/>
            <person name="Guillou S."/>
            <person name="Cros-Aarteil S."/>
            <person name="Calhoun S."/>
            <person name="Haridas S."/>
            <person name="Kuo A."/>
            <person name="Mondo S."/>
            <person name="Pangilinan J."/>
            <person name="Riley R."/>
            <person name="Labutti K."/>
            <person name="Andreopoulos B."/>
            <person name="Lipzen A."/>
            <person name="Chen C."/>
            <person name="Yanf M."/>
            <person name="Daum C."/>
            <person name="Ng V."/>
            <person name="Clum A."/>
            <person name="Ohm R."/>
            <person name="Martin F."/>
            <person name="Silar P."/>
            <person name="Natvig D."/>
            <person name="Lalanne C."/>
            <person name="Gautier V."/>
            <person name="Ament-Velasquez S.L."/>
            <person name="Kruys A."/>
            <person name="Hutchinson M.I."/>
            <person name="Powell A.J."/>
            <person name="Barry K."/>
            <person name="Miller A.N."/>
            <person name="Grigoriev I.V."/>
            <person name="Debuchy R."/>
            <person name="Gladieux P."/>
            <person name="Thoren M.H."/>
            <person name="Johannesson H."/>
        </authorList>
    </citation>
    <scope>NUCLEOTIDE SEQUENCE</scope>
    <source>
        <strain evidence="6">CBS 141.50</strain>
    </source>
</reference>
<feature type="active site" description="Nucleophile" evidence="3">
    <location>
        <position position="285"/>
    </location>
</feature>
<evidence type="ECO:0000256" key="3">
    <source>
        <dbReference type="PIRSR" id="PIRSR001112-1"/>
    </source>
</evidence>
<dbReference type="GeneID" id="87815252"/>
<feature type="compositionally biased region" description="Low complexity" evidence="4">
    <location>
        <begin position="35"/>
        <end position="44"/>
    </location>
</feature>
<dbReference type="Pfam" id="PF06441">
    <property type="entry name" value="EHN"/>
    <property type="match status" value="1"/>
</dbReference>
<feature type="active site" description="Proton acceptor" evidence="3">
    <location>
        <position position="469"/>
    </location>
</feature>
<name>A0AAN6ZHK8_9PEZI</name>
<proteinExistence type="inferred from homology"/>
<evidence type="ECO:0000256" key="4">
    <source>
        <dbReference type="SAM" id="MobiDB-lite"/>
    </source>
</evidence>
<evidence type="ECO:0000256" key="2">
    <source>
        <dbReference type="ARBA" id="ARBA00022801"/>
    </source>
</evidence>
<dbReference type="PRINTS" id="PR00412">
    <property type="entry name" value="EPOXHYDRLASE"/>
</dbReference>
<dbReference type="PANTHER" id="PTHR21661">
    <property type="entry name" value="EPOXIDE HYDROLASE 1-RELATED"/>
    <property type="match status" value="1"/>
</dbReference>
<comment type="caution">
    <text evidence="6">The sequence shown here is derived from an EMBL/GenBank/DDBJ whole genome shotgun (WGS) entry which is preliminary data.</text>
</comment>
<dbReference type="InterPro" id="IPR000639">
    <property type="entry name" value="Epox_hydrolase-like"/>
</dbReference>
<dbReference type="InterPro" id="IPR010497">
    <property type="entry name" value="Epoxide_hydro_N"/>
</dbReference>
<dbReference type="GO" id="GO:0004301">
    <property type="term" value="F:epoxide hydrolase activity"/>
    <property type="evidence" value="ECO:0007669"/>
    <property type="project" value="TreeGrafter"/>
</dbReference>
<feature type="compositionally biased region" description="Polar residues" evidence="4">
    <location>
        <begin position="54"/>
        <end position="64"/>
    </location>
</feature>
<dbReference type="GO" id="GO:0097176">
    <property type="term" value="P:epoxide metabolic process"/>
    <property type="evidence" value="ECO:0007669"/>
    <property type="project" value="TreeGrafter"/>
</dbReference>
<dbReference type="Proteomes" id="UP001302676">
    <property type="component" value="Unassembled WGS sequence"/>
</dbReference>
<gene>
    <name evidence="6" type="ORF">C8A04DRAFT_15844</name>
</gene>
<evidence type="ECO:0000313" key="7">
    <source>
        <dbReference type="Proteomes" id="UP001302676"/>
    </source>
</evidence>
<dbReference type="AlphaFoldDB" id="A0AAN6ZHK8"/>
<dbReference type="Gene3D" id="3.40.50.1820">
    <property type="entry name" value="alpha/beta hydrolase"/>
    <property type="match status" value="1"/>
</dbReference>
<protein>
    <submittedName>
        <fullName evidence="6">Epoxide hydrolase</fullName>
    </submittedName>
</protein>
<comment type="similarity">
    <text evidence="1">Belongs to the peptidase S33 family.</text>
</comment>
<feature type="domain" description="Epoxide hydrolase N-terminal" evidence="5">
    <location>
        <begin position="79"/>
        <end position="214"/>
    </location>
</feature>
<sequence>MASPSSPSPSPTATADKHAAHTNPALSVPGPGPVPSTSTPTTTVDPAFGILPATTRSTTPNGNGNHKPDPDGPARSTPTPFTLHVPDAELARLNILLEHSVIGPPSYYNTASTEKSSTTGDAKKSFGATREWLANAAHVWTHDFDWRAHERRWNAIPQFMVDVTTTSNTSPDSEQQEQQQKQNFRLHFAALFSRNPAAVPVLFCHGWPSSWLDFVPLLELLAAKYTPETLPYHIVAPSIPDFGLSTRPVSSAAAGSELDVYGAAAALNELMKTLGFDAYVAQGGDVGSGLVAALGGVHDECKAVLFNNFLLTPSEKAGVAHLPVLPQEALTIAINKQFIYSGTGYMLEQGTKPGTISLALMSNPVALLAWIGGLYAEATTFTLPAILQQVAWYWHTQSYGRALWPYRVGWEAILRDAGVERLPSPLAVRDKPVGYSWFPYEALGVAESWLGEWFGEGLVFFRRHEKGGHFAAYEEPAEFLQDVEDFVATVKDKIQVPN</sequence>
<dbReference type="RefSeq" id="XP_062632831.1">
    <property type="nucleotide sequence ID" value="XM_062778639.1"/>
</dbReference>
<dbReference type="SUPFAM" id="SSF53474">
    <property type="entry name" value="alpha/beta-Hydrolases"/>
    <property type="match status" value="1"/>
</dbReference>
<reference evidence="6" key="1">
    <citation type="journal article" date="2023" name="Mol. Phylogenet. Evol.">
        <title>Genome-scale phylogeny and comparative genomics of the fungal order Sordariales.</title>
        <authorList>
            <person name="Hensen N."/>
            <person name="Bonometti L."/>
            <person name="Westerberg I."/>
            <person name="Brannstrom I.O."/>
            <person name="Guillou S."/>
            <person name="Cros-Aarteil S."/>
            <person name="Calhoun S."/>
            <person name="Haridas S."/>
            <person name="Kuo A."/>
            <person name="Mondo S."/>
            <person name="Pangilinan J."/>
            <person name="Riley R."/>
            <person name="LaButti K."/>
            <person name="Andreopoulos B."/>
            <person name="Lipzen A."/>
            <person name="Chen C."/>
            <person name="Yan M."/>
            <person name="Daum C."/>
            <person name="Ng V."/>
            <person name="Clum A."/>
            <person name="Steindorff A."/>
            <person name="Ohm R.A."/>
            <person name="Martin F."/>
            <person name="Silar P."/>
            <person name="Natvig D.O."/>
            <person name="Lalanne C."/>
            <person name="Gautier V."/>
            <person name="Ament-Velasquez S.L."/>
            <person name="Kruys A."/>
            <person name="Hutchinson M.I."/>
            <person name="Powell A.J."/>
            <person name="Barry K."/>
            <person name="Miller A.N."/>
            <person name="Grigoriev I.V."/>
            <person name="Debuchy R."/>
            <person name="Gladieux P."/>
            <person name="Hiltunen Thoren M."/>
            <person name="Johannesson H."/>
        </authorList>
    </citation>
    <scope>NUCLEOTIDE SEQUENCE</scope>
    <source>
        <strain evidence="6">CBS 141.50</strain>
    </source>
</reference>
<keyword evidence="7" id="KW-1185">Reference proteome</keyword>
<evidence type="ECO:0000313" key="6">
    <source>
        <dbReference type="EMBL" id="KAK4139460.1"/>
    </source>
</evidence>
<dbReference type="PIRSF" id="PIRSF001112">
    <property type="entry name" value="Epoxide_hydrolase"/>
    <property type="match status" value="1"/>
</dbReference>
<feature type="region of interest" description="Disordered" evidence="4">
    <location>
        <begin position="1"/>
        <end position="82"/>
    </location>
</feature>